<dbReference type="EMBL" id="JXXV01000003">
    <property type="protein sequence ID" value="KJY85383.1"/>
    <property type="molecule type" value="Genomic_DNA"/>
</dbReference>
<dbReference type="PATRIC" id="fig|579748.3.peg.136"/>
<dbReference type="InterPro" id="IPR007384">
    <property type="entry name" value="UCP006257"/>
</dbReference>
<comment type="caution">
    <text evidence="2">The sequence shown here is derived from an EMBL/GenBank/DDBJ whole genome shotgun (WGS) entry which is preliminary data.</text>
</comment>
<feature type="domain" description="YqcC-like" evidence="1">
    <location>
        <begin position="7"/>
        <end position="101"/>
    </location>
</feature>
<gene>
    <name evidence="2" type="ORF">TW81_00670</name>
</gene>
<dbReference type="OrthoDB" id="8794567at2"/>
<dbReference type="PANTHER" id="PTHR39586:SF1">
    <property type="entry name" value="CYTOPLASMIC PROTEIN"/>
    <property type="match status" value="1"/>
</dbReference>
<dbReference type="InterPro" id="IPR023376">
    <property type="entry name" value="YqcC-like_dom"/>
</dbReference>
<accession>A0A0F4NRA2</accession>
<dbReference type="RefSeq" id="WP_045953803.1">
    <property type="nucleotide sequence ID" value="NZ_JXXV01000003.1"/>
</dbReference>
<dbReference type="Gene3D" id="1.20.1440.40">
    <property type="entry name" value="YqcC-like"/>
    <property type="match status" value="1"/>
</dbReference>
<dbReference type="Proteomes" id="UP000033673">
    <property type="component" value="Unassembled WGS sequence"/>
</dbReference>
<keyword evidence="3" id="KW-1185">Reference proteome</keyword>
<dbReference type="AlphaFoldDB" id="A0A0F4NRA2"/>
<evidence type="ECO:0000259" key="1">
    <source>
        <dbReference type="Pfam" id="PF04287"/>
    </source>
</evidence>
<dbReference type="Pfam" id="PF04287">
    <property type="entry name" value="DUF446"/>
    <property type="match status" value="1"/>
</dbReference>
<dbReference type="STRING" id="579748.TW81_00670"/>
<dbReference type="GO" id="GO:0044010">
    <property type="term" value="P:single-species biofilm formation"/>
    <property type="evidence" value="ECO:0007669"/>
    <property type="project" value="TreeGrafter"/>
</dbReference>
<proteinExistence type="predicted"/>
<organism evidence="2 3">
    <name type="scientific">Vibrio galatheae</name>
    <dbReference type="NCBI Taxonomy" id="579748"/>
    <lineage>
        <taxon>Bacteria</taxon>
        <taxon>Pseudomonadati</taxon>
        <taxon>Pseudomonadota</taxon>
        <taxon>Gammaproteobacteria</taxon>
        <taxon>Vibrionales</taxon>
        <taxon>Vibrionaceae</taxon>
        <taxon>Vibrio</taxon>
    </lineage>
</organism>
<dbReference type="PIRSF" id="PIRSF006257">
    <property type="entry name" value="UCP006257"/>
    <property type="match status" value="1"/>
</dbReference>
<dbReference type="PANTHER" id="PTHR39586">
    <property type="entry name" value="CYTOPLASMIC PROTEIN-RELATED"/>
    <property type="match status" value="1"/>
</dbReference>
<evidence type="ECO:0000313" key="2">
    <source>
        <dbReference type="EMBL" id="KJY85383.1"/>
    </source>
</evidence>
<dbReference type="InterPro" id="IPR036814">
    <property type="entry name" value="YqcC-like_sf"/>
</dbReference>
<evidence type="ECO:0000313" key="3">
    <source>
        <dbReference type="Proteomes" id="UP000033673"/>
    </source>
</evidence>
<name>A0A0F4NRA2_9VIBR</name>
<reference evidence="2 3" key="1">
    <citation type="journal article" date="2015" name="BMC Genomics">
        <title>Genome mining reveals unlocked bioactive potential of marine Gram-negative bacteria.</title>
        <authorList>
            <person name="Machado H."/>
            <person name="Sonnenschein E.C."/>
            <person name="Melchiorsen J."/>
            <person name="Gram L."/>
        </authorList>
    </citation>
    <scope>NUCLEOTIDE SEQUENCE [LARGE SCALE GENOMIC DNA]</scope>
    <source>
        <strain evidence="2 3">S2757</strain>
    </source>
</reference>
<sequence length="104" mass="12241">MTKEKQLAALLDQLEHAMQQHQIWPLERPSQQALQSEQPFALDTLQPHEWLRWVFIDKMHHILSQSQPLPQGFALAPYFEQCWSENPALMPVIAILQQIDEECR</sequence>
<protein>
    <submittedName>
        <fullName evidence="2">Pseudouridine synthase</fullName>
    </submittedName>
</protein>
<dbReference type="SUPFAM" id="SSF158452">
    <property type="entry name" value="YqcC-like"/>
    <property type="match status" value="1"/>
</dbReference>